<evidence type="ECO:0000256" key="19">
    <source>
        <dbReference type="PROSITE-ProRule" id="PRU01023"/>
    </source>
</evidence>
<keyword evidence="10 19" id="KW-0949">S-adenosyl-L-methionine</keyword>
<dbReference type="STRING" id="112268.A0A182WK16"/>
<dbReference type="PROSITE" id="PS51686">
    <property type="entry name" value="SAM_MT_RSMB_NOP"/>
    <property type="match status" value="1"/>
</dbReference>
<protein>
    <recommendedName>
        <fullName evidence="26">SAM-dependent MTase RsmB/NOP-type domain-containing protein</fullName>
    </recommendedName>
</protein>
<organism evidence="24 25">
    <name type="scientific">Anopheles minimus</name>
    <dbReference type="NCBI Taxonomy" id="112268"/>
    <lineage>
        <taxon>Eukaryota</taxon>
        <taxon>Metazoa</taxon>
        <taxon>Ecdysozoa</taxon>
        <taxon>Arthropoda</taxon>
        <taxon>Hexapoda</taxon>
        <taxon>Insecta</taxon>
        <taxon>Pterygota</taxon>
        <taxon>Neoptera</taxon>
        <taxon>Endopterygota</taxon>
        <taxon>Diptera</taxon>
        <taxon>Nematocera</taxon>
        <taxon>Culicoidea</taxon>
        <taxon>Culicidae</taxon>
        <taxon>Anophelinae</taxon>
        <taxon>Anopheles</taxon>
    </lineage>
</organism>
<dbReference type="GO" id="GO:0000470">
    <property type="term" value="P:maturation of LSU-rRNA"/>
    <property type="evidence" value="ECO:0007669"/>
    <property type="project" value="TreeGrafter"/>
</dbReference>
<dbReference type="Pfam" id="PF03188">
    <property type="entry name" value="Cytochrom_B561"/>
    <property type="match status" value="1"/>
</dbReference>
<keyword evidence="11 21" id="KW-0812">Transmembrane</keyword>
<feature type="binding site" evidence="19">
    <location>
        <position position="461"/>
    </location>
    <ligand>
        <name>S-adenosyl-L-methionine</name>
        <dbReference type="ChEBI" id="CHEBI:59789"/>
    </ligand>
</feature>
<feature type="transmembrane region" description="Helical" evidence="21">
    <location>
        <begin position="970"/>
        <end position="993"/>
    </location>
</feature>
<feature type="region of interest" description="Disordered" evidence="20">
    <location>
        <begin position="760"/>
        <end position="841"/>
    </location>
</feature>
<evidence type="ECO:0000256" key="16">
    <source>
        <dbReference type="ARBA" id="ARBA00023004"/>
    </source>
</evidence>
<dbReference type="InterPro" id="IPR001678">
    <property type="entry name" value="MeTrfase_RsmB-F_NOP2_dom"/>
</dbReference>
<reference evidence="25" key="1">
    <citation type="submission" date="2013-03" db="EMBL/GenBank/DDBJ databases">
        <title>The Genome Sequence of Anopheles minimus MINIMUS1.</title>
        <authorList>
            <consortium name="The Broad Institute Genomics Platform"/>
            <person name="Neafsey D.E."/>
            <person name="Walton C."/>
            <person name="Walker B."/>
            <person name="Young S.K."/>
            <person name="Zeng Q."/>
            <person name="Gargeya S."/>
            <person name="Fitzgerald M."/>
            <person name="Haas B."/>
            <person name="Abouelleil A."/>
            <person name="Allen A.W."/>
            <person name="Alvarado L."/>
            <person name="Arachchi H.M."/>
            <person name="Berlin A.M."/>
            <person name="Chapman S.B."/>
            <person name="Gainer-Dewar J."/>
            <person name="Goldberg J."/>
            <person name="Griggs A."/>
            <person name="Gujja S."/>
            <person name="Hansen M."/>
            <person name="Howarth C."/>
            <person name="Imamovic A."/>
            <person name="Ireland A."/>
            <person name="Larimer J."/>
            <person name="McCowan C."/>
            <person name="Murphy C."/>
            <person name="Pearson M."/>
            <person name="Poon T.W."/>
            <person name="Priest M."/>
            <person name="Roberts A."/>
            <person name="Saif S."/>
            <person name="Shea T."/>
            <person name="Sisk P."/>
            <person name="Sykes S."/>
            <person name="Wortman J."/>
            <person name="Nusbaum C."/>
            <person name="Birren B."/>
        </authorList>
    </citation>
    <scope>NUCLEOTIDE SEQUENCE [LARGE SCALE GENOMIC DNA]</scope>
    <source>
        <strain evidence="25">MINIMUS1</strain>
    </source>
</reference>
<dbReference type="InterPro" id="IPR049560">
    <property type="entry name" value="MeTrfase_RsmB-F_NOP2_cat"/>
</dbReference>
<feature type="domain" description="SAM-dependent MTase RsmB/NOP-type" evidence="23">
    <location>
        <begin position="345"/>
        <end position="632"/>
    </location>
</feature>
<keyword evidence="13 19" id="KW-0694">RNA-binding</keyword>
<accession>A0A182WK16</accession>
<feature type="transmembrane region" description="Helical" evidence="21">
    <location>
        <begin position="856"/>
        <end position="879"/>
    </location>
</feature>
<dbReference type="InterPro" id="IPR018314">
    <property type="entry name" value="RsmB/NOL1/NOP2-like_CS"/>
</dbReference>
<evidence type="ECO:0000259" key="22">
    <source>
        <dbReference type="PROSITE" id="PS50939"/>
    </source>
</evidence>
<dbReference type="InterPro" id="IPR011023">
    <property type="entry name" value="Nop2p"/>
</dbReference>
<keyword evidence="14" id="KW-0249">Electron transport</keyword>
<dbReference type="PANTHER" id="PTHR22807:SF30">
    <property type="entry name" value="28S RRNA (CYTOSINE(4447)-C(5))-METHYLTRANSFERASE-RELATED"/>
    <property type="match status" value="1"/>
</dbReference>
<dbReference type="SUPFAM" id="SSF53335">
    <property type="entry name" value="S-adenosyl-L-methionine-dependent methyltransferases"/>
    <property type="match status" value="1"/>
</dbReference>
<feature type="active site" description="Nucleophile" evidence="19">
    <location>
        <position position="562"/>
    </location>
</feature>
<feature type="binding site" evidence="19">
    <location>
        <begin position="437"/>
        <end position="443"/>
    </location>
    <ligand>
        <name>S-adenosyl-L-methionine</name>
        <dbReference type="ChEBI" id="CHEBI:59789"/>
    </ligand>
</feature>
<dbReference type="PRINTS" id="PR02008">
    <property type="entry name" value="RCMTFAMILY"/>
</dbReference>
<evidence type="ECO:0000256" key="11">
    <source>
        <dbReference type="ARBA" id="ARBA00022692"/>
    </source>
</evidence>
<feature type="transmembrane region" description="Helical" evidence="21">
    <location>
        <begin position="899"/>
        <end position="918"/>
    </location>
</feature>
<name>A0A182WK16_9DIPT</name>
<feature type="compositionally biased region" description="Polar residues" evidence="20">
    <location>
        <begin position="95"/>
        <end position="114"/>
    </location>
</feature>
<evidence type="ECO:0000256" key="3">
    <source>
        <dbReference type="ARBA" id="ARBA00004604"/>
    </source>
</evidence>
<evidence type="ECO:0000256" key="17">
    <source>
        <dbReference type="ARBA" id="ARBA00023136"/>
    </source>
</evidence>
<dbReference type="AlphaFoldDB" id="A0A182WK16"/>
<dbReference type="InterPro" id="IPR029063">
    <property type="entry name" value="SAM-dependent_MTases_sf"/>
</dbReference>
<keyword evidence="12" id="KW-0479">Metal-binding</keyword>
<evidence type="ECO:0000313" key="24">
    <source>
        <dbReference type="EnsemblMetazoa" id="AMIN010728-PA"/>
    </source>
</evidence>
<dbReference type="GO" id="GO:0070475">
    <property type="term" value="P:rRNA base methylation"/>
    <property type="evidence" value="ECO:0007669"/>
    <property type="project" value="TreeGrafter"/>
</dbReference>
<keyword evidence="7 19" id="KW-0489">Methyltransferase</keyword>
<evidence type="ECO:0000256" key="8">
    <source>
        <dbReference type="ARBA" id="ARBA00022617"/>
    </source>
</evidence>
<evidence type="ECO:0000256" key="9">
    <source>
        <dbReference type="ARBA" id="ARBA00022679"/>
    </source>
</evidence>
<evidence type="ECO:0000256" key="2">
    <source>
        <dbReference type="ARBA" id="ARBA00004141"/>
    </source>
</evidence>
<dbReference type="InterPro" id="IPR006593">
    <property type="entry name" value="Cyt_b561/ferric_Rdtase_TM"/>
</dbReference>
<proteinExistence type="inferred from homology"/>
<reference evidence="24" key="2">
    <citation type="submission" date="2020-05" db="UniProtKB">
        <authorList>
            <consortium name="EnsemblMetazoa"/>
        </authorList>
    </citation>
    <scope>IDENTIFICATION</scope>
    <source>
        <strain evidence="24">MINIMUS1</strain>
    </source>
</reference>
<evidence type="ECO:0000256" key="20">
    <source>
        <dbReference type="SAM" id="MobiDB-lite"/>
    </source>
</evidence>
<dbReference type="SMART" id="SM00665">
    <property type="entry name" value="B561"/>
    <property type="match status" value="1"/>
</dbReference>
<evidence type="ECO:0000256" key="6">
    <source>
        <dbReference type="ARBA" id="ARBA00022517"/>
    </source>
</evidence>
<dbReference type="FunFam" id="1.20.120.1770:FF:000001">
    <property type="entry name" value="Cytochrome b reductase 1"/>
    <property type="match status" value="1"/>
</dbReference>
<dbReference type="Gene3D" id="1.20.120.1770">
    <property type="match status" value="1"/>
</dbReference>
<dbReference type="GO" id="GO:0005730">
    <property type="term" value="C:nucleolus"/>
    <property type="evidence" value="ECO:0007669"/>
    <property type="project" value="UniProtKB-SubCell"/>
</dbReference>
<evidence type="ECO:0000256" key="21">
    <source>
        <dbReference type="SAM" id="Phobius"/>
    </source>
</evidence>
<evidence type="ECO:0000256" key="5">
    <source>
        <dbReference type="ARBA" id="ARBA00022448"/>
    </source>
</evidence>
<evidence type="ECO:0008006" key="26">
    <source>
        <dbReference type="Google" id="ProtNLM"/>
    </source>
</evidence>
<dbReference type="InterPro" id="IPR023267">
    <property type="entry name" value="RCMT"/>
</dbReference>
<feature type="compositionally biased region" description="Acidic residues" evidence="20">
    <location>
        <begin position="160"/>
        <end position="231"/>
    </location>
</feature>
<keyword evidence="16" id="KW-0408">Iron</keyword>
<dbReference type="PRINTS" id="PR02012">
    <property type="entry name" value="RCMTNOP2"/>
</dbReference>
<feature type="binding site" evidence="19">
    <location>
        <position position="505"/>
    </location>
    <ligand>
        <name>S-adenosyl-L-methionine</name>
        <dbReference type="ChEBI" id="CHEBI:59789"/>
    </ligand>
</feature>
<feature type="compositionally biased region" description="Polar residues" evidence="20">
    <location>
        <begin position="70"/>
        <end position="79"/>
    </location>
</feature>
<dbReference type="GO" id="GO:0009383">
    <property type="term" value="F:rRNA (cytosine-C5-)-methyltransferase activity"/>
    <property type="evidence" value="ECO:0007669"/>
    <property type="project" value="TreeGrafter"/>
</dbReference>
<evidence type="ECO:0000256" key="10">
    <source>
        <dbReference type="ARBA" id="ARBA00022691"/>
    </source>
</evidence>
<keyword evidence="25" id="KW-1185">Reference proteome</keyword>
<feature type="binding site" evidence="19">
    <location>
        <position position="488"/>
    </location>
    <ligand>
        <name>S-adenosyl-L-methionine</name>
        <dbReference type="ChEBI" id="CHEBI:59789"/>
    </ligand>
</feature>
<keyword evidence="15 21" id="KW-1133">Transmembrane helix</keyword>
<dbReference type="Gene3D" id="3.30.70.1170">
    <property type="entry name" value="Sun protein, domain 3"/>
    <property type="match status" value="1"/>
</dbReference>
<feature type="compositionally biased region" description="Polar residues" evidence="20">
    <location>
        <begin position="724"/>
        <end position="737"/>
    </location>
</feature>
<evidence type="ECO:0000256" key="12">
    <source>
        <dbReference type="ARBA" id="ARBA00022723"/>
    </source>
</evidence>
<dbReference type="VEuPathDB" id="VectorBase:AMIN010728"/>
<feature type="compositionally biased region" description="Basic and acidic residues" evidence="20">
    <location>
        <begin position="30"/>
        <end position="39"/>
    </location>
</feature>
<dbReference type="Gene3D" id="3.40.50.150">
    <property type="entry name" value="Vaccinia Virus protein VP39"/>
    <property type="match status" value="1"/>
</dbReference>
<feature type="compositionally biased region" description="Basic and acidic residues" evidence="20">
    <location>
        <begin position="1"/>
        <end position="11"/>
    </location>
</feature>
<evidence type="ECO:0000256" key="15">
    <source>
        <dbReference type="ARBA" id="ARBA00022989"/>
    </source>
</evidence>
<feature type="compositionally biased region" description="Acidic residues" evidence="20">
    <location>
        <begin position="126"/>
        <end position="135"/>
    </location>
</feature>
<keyword evidence="17 21" id="KW-0472">Membrane</keyword>
<dbReference type="InterPro" id="IPR023273">
    <property type="entry name" value="RCMT_NOP2"/>
</dbReference>
<feature type="transmembrane region" description="Helical" evidence="21">
    <location>
        <begin position="1005"/>
        <end position="1027"/>
    </location>
</feature>
<dbReference type="PROSITE" id="PS01153">
    <property type="entry name" value="NOL1_NOP2_SUN"/>
    <property type="match status" value="1"/>
</dbReference>
<dbReference type="EnsemblMetazoa" id="AMIN010728-RA">
    <property type="protein sequence ID" value="AMIN010728-PA"/>
    <property type="gene ID" value="AMIN010728"/>
</dbReference>
<feature type="compositionally biased region" description="Basic and acidic residues" evidence="20">
    <location>
        <begin position="51"/>
        <end position="61"/>
    </location>
</feature>
<comment type="subcellular location">
    <subcellularLocation>
        <location evidence="2">Membrane</location>
        <topology evidence="2">Multi-pass membrane protein</topology>
    </subcellularLocation>
    <subcellularLocation>
        <location evidence="3">Nucleus</location>
        <location evidence="3">Nucleolus</location>
    </subcellularLocation>
</comment>
<keyword evidence="8" id="KW-0349">Heme</keyword>
<keyword evidence="9 19" id="KW-0808">Transferase</keyword>
<keyword evidence="18" id="KW-0539">Nucleus</keyword>
<feature type="transmembrane region" description="Helical" evidence="21">
    <location>
        <begin position="925"/>
        <end position="950"/>
    </location>
</feature>
<evidence type="ECO:0000313" key="25">
    <source>
        <dbReference type="Proteomes" id="UP000075920"/>
    </source>
</evidence>
<comment type="cofactor">
    <cofactor evidence="1">
        <name>heme b</name>
        <dbReference type="ChEBI" id="CHEBI:60344"/>
    </cofactor>
</comment>
<dbReference type="PANTHER" id="PTHR22807">
    <property type="entry name" value="NOP2 YEAST -RELATED NOL1/NOP2/FMU SUN DOMAIN-CONTAINING"/>
    <property type="match status" value="1"/>
</dbReference>
<evidence type="ECO:0000259" key="23">
    <source>
        <dbReference type="PROSITE" id="PS51686"/>
    </source>
</evidence>
<keyword evidence="6" id="KW-0690">Ribosome biogenesis</keyword>
<comment type="similarity">
    <text evidence="4 19">Belongs to the class I-like SAM-binding methyltransferase superfamily. RsmB/NOP family.</text>
</comment>
<dbReference type="GO" id="GO:0046872">
    <property type="term" value="F:metal ion binding"/>
    <property type="evidence" value="ECO:0007669"/>
    <property type="project" value="UniProtKB-KW"/>
</dbReference>
<dbReference type="GO" id="GO:0003723">
    <property type="term" value="F:RNA binding"/>
    <property type="evidence" value="ECO:0007669"/>
    <property type="project" value="UniProtKB-UniRule"/>
</dbReference>
<dbReference type="Proteomes" id="UP000075920">
    <property type="component" value="Unassembled WGS sequence"/>
</dbReference>
<feature type="transmembrane region" description="Helical" evidence="21">
    <location>
        <begin position="1047"/>
        <end position="1067"/>
    </location>
</feature>
<evidence type="ECO:0000256" key="13">
    <source>
        <dbReference type="ARBA" id="ARBA00022884"/>
    </source>
</evidence>
<dbReference type="NCBIfam" id="TIGR00446">
    <property type="entry name" value="nop2p"/>
    <property type="match status" value="1"/>
</dbReference>
<dbReference type="GO" id="GO:0016020">
    <property type="term" value="C:membrane"/>
    <property type="evidence" value="ECO:0007669"/>
    <property type="project" value="UniProtKB-SubCell"/>
</dbReference>
<dbReference type="PROSITE" id="PS50939">
    <property type="entry name" value="CYTOCHROME_B561"/>
    <property type="match status" value="1"/>
</dbReference>
<evidence type="ECO:0000256" key="4">
    <source>
        <dbReference type="ARBA" id="ARBA00007494"/>
    </source>
</evidence>
<dbReference type="Pfam" id="PF01189">
    <property type="entry name" value="Methyltr_RsmB-F"/>
    <property type="match status" value="1"/>
</dbReference>
<feature type="compositionally biased region" description="Basic residues" evidence="20">
    <location>
        <begin position="40"/>
        <end position="50"/>
    </location>
</feature>
<feature type="domain" description="Cytochrome b561" evidence="22">
    <location>
        <begin position="862"/>
        <end position="1068"/>
    </location>
</feature>
<feature type="region of interest" description="Disordered" evidence="20">
    <location>
        <begin position="680"/>
        <end position="744"/>
    </location>
</feature>
<dbReference type="FunFam" id="3.30.70.1170:FF:000001">
    <property type="entry name" value="Ribosomal RNA methyltransferase Nop2"/>
    <property type="match status" value="1"/>
</dbReference>
<sequence length="1084" mass="122592">MGRKIHLERPKKGPGRKARKQAEPVFQLGKDPDENSDKKLSRHQKQRLKKREITKQKQKEVKKVKKSVQNATNAATPPNTFDPAEIFNVEKTRQKYQQLGQKNKPQSVTSNGHQNGAAKGRNLFDSDNEMDEDEQQVSGAGKSKVLVKKSQMKKFLQQGESEDESDSDEEDVDSDVEEEEDEEVGSEEDEEVEDEEDSDEMEDDDEEDEDDDDEEEDEEDDDEEDDDDDGDMLPIEAANKKLKKRMAREQKEADAEMAEAAINRERFVFPTEEELAQTTNLQDVNIRIKDVIGVLSDFSANRDPNRSRCEYIDLLLKDLCLYYSYNEYFMGLLMDIFSPNELLEFLEASEIQRPVTIRTNSLKTRRRDLAQSLINRGINLDPIGKWSKEGLVVYTSQVPLGATPEYLAGHYMLQGGSSMLPVMALAPEENERILDMCAAPGGKSSHIAALMKNTGVIFVNDANKERLRAVLGNFHRLGIQNAVITCVDGIKYADIMKGFDRVLLDAPCTGSGVISKDPSVKATKTEIDVQRCYNLQRRLLLTAIDCLSANSSTGGYLVYSTCSILPQENEWVIDFALKRRNVRLVPTGLDFGVEGMTKYGAHRFHPTMKLTRRFYPHTHNLDGFFVAKLQKFSDAIPKNVADELEEEEVQEDEEEQMKLPKKINKRDWYYQDILDERKAQREDPDHVVKVFQKPTNVKKGTKKEKPTTSNKVQKEQPGADEPKQQPSTNGKTMNKQPRPTVGNKAELREAEEALRLKKKLKQLQEQNGNKGAPGRQGKKNGAKKPQGVQKGAFKKKLKMDGSSVSPLPCEAPLAMMESEKTPPRSPSQHDMPPPPDEKRYDDDDDRVWNCGAWFEYILVVVVSSILLIAASVLTIFWTIYYRKGFNMDDPKLQFNLHPVLMIGGYVTLSGFSILLYRICRCCSHLIVKLCHTFFHACSIPCIVIGFMAVWDSHNQQQIPNFYSLHSWLGMITMGLFALQFVLGFFSFLILLCCENATYKFRSTMVPIHASFGVATFMLAIATAVTGLTQKAHFELGENYSQTIEEGIIMNSIGVILTGLGIIIPFAVRRSNSPANCKVYVTERI</sequence>
<evidence type="ECO:0000256" key="1">
    <source>
        <dbReference type="ARBA" id="ARBA00001970"/>
    </source>
</evidence>
<evidence type="ECO:0000256" key="14">
    <source>
        <dbReference type="ARBA" id="ARBA00022982"/>
    </source>
</evidence>
<feature type="region of interest" description="Disordered" evidence="20">
    <location>
        <begin position="1"/>
        <end position="233"/>
    </location>
</feature>
<evidence type="ECO:0000256" key="7">
    <source>
        <dbReference type="ARBA" id="ARBA00022603"/>
    </source>
</evidence>
<keyword evidence="5" id="KW-0813">Transport</keyword>
<evidence type="ECO:0000256" key="18">
    <source>
        <dbReference type="ARBA" id="ARBA00023242"/>
    </source>
</evidence>